<protein>
    <submittedName>
        <fullName evidence="2">Uncharacterized protein</fullName>
    </submittedName>
</protein>
<sequence>MRPPKKSIIQQEKERLKADVAIWQPTPGPSNAKARLVKGSDQHPTPGPSNLADHRQKNVLEPEKKVVRQGGTEHVGTEGTYHALLFASSD</sequence>
<keyword evidence="3" id="KW-1185">Reference proteome</keyword>
<feature type="region of interest" description="Disordered" evidence="1">
    <location>
        <begin position="23"/>
        <end position="59"/>
    </location>
</feature>
<proteinExistence type="predicted"/>
<evidence type="ECO:0000313" key="2">
    <source>
        <dbReference type="EMBL" id="KAG6372942.1"/>
    </source>
</evidence>
<comment type="caution">
    <text evidence="2">The sequence shown here is derived from an EMBL/GenBank/DDBJ whole genome shotgun (WGS) entry which is preliminary data.</text>
</comment>
<dbReference type="AlphaFoldDB" id="A0A8I2YJI9"/>
<evidence type="ECO:0000313" key="3">
    <source>
        <dbReference type="Proteomes" id="UP000683000"/>
    </source>
</evidence>
<name>A0A8I2YJI9_9AGAM</name>
<dbReference type="Proteomes" id="UP000683000">
    <property type="component" value="Unassembled WGS sequence"/>
</dbReference>
<gene>
    <name evidence="2" type="ORF">JVT61DRAFT_6980</name>
</gene>
<evidence type="ECO:0000256" key="1">
    <source>
        <dbReference type="SAM" id="MobiDB-lite"/>
    </source>
</evidence>
<dbReference type="EMBL" id="JAGFBS010000024">
    <property type="protein sequence ID" value="KAG6372942.1"/>
    <property type="molecule type" value="Genomic_DNA"/>
</dbReference>
<accession>A0A8I2YJI9</accession>
<organism evidence="2 3">
    <name type="scientific">Boletus reticuloceps</name>
    <dbReference type="NCBI Taxonomy" id="495285"/>
    <lineage>
        <taxon>Eukaryota</taxon>
        <taxon>Fungi</taxon>
        <taxon>Dikarya</taxon>
        <taxon>Basidiomycota</taxon>
        <taxon>Agaricomycotina</taxon>
        <taxon>Agaricomycetes</taxon>
        <taxon>Agaricomycetidae</taxon>
        <taxon>Boletales</taxon>
        <taxon>Boletineae</taxon>
        <taxon>Boletaceae</taxon>
        <taxon>Boletoideae</taxon>
        <taxon>Boletus</taxon>
    </lineage>
</organism>
<reference evidence="2" key="1">
    <citation type="submission" date="2021-03" db="EMBL/GenBank/DDBJ databases">
        <title>Evolutionary innovations through gain and loss of genes in the ectomycorrhizal Boletales.</title>
        <authorList>
            <person name="Wu G."/>
            <person name="Miyauchi S."/>
            <person name="Morin E."/>
            <person name="Yang Z.-L."/>
            <person name="Xu J."/>
            <person name="Martin F.M."/>
        </authorList>
    </citation>
    <scope>NUCLEOTIDE SEQUENCE</scope>
    <source>
        <strain evidence="2">BR01</strain>
    </source>
</reference>